<evidence type="ECO:0000313" key="1">
    <source>
        <dbReference type="Proteomes" id="UP000887579"/>
    </source>
</evidence>
<accession>A0AC34EZH9</accession>
<organism evidence="1 2">
    <name type="scientific">Panagrolaimus sp. ES5</name>
    <dbReference type="NCBI Taxonomy" id="591445"/>
    <lineage>
        <taxon>Eukaryota</taxon>
        <taxon>Metazoa</taxon>
        <taxon>Ecdysozoa</taxon>
        <taxon>Nematoda</taxon>
        <taxon>Chromadorea</taxon>
        <taxon>Rhabditida</taxon>
        <taxon>Tylenchina</taxon>
        <taxon>Panagrolaimomorpha</taxon>
        <taxon>Panagrolaimoidea</taxon>
        <taxon>Panagrolaimidae</taxon>
        <taxon>Panagrolaimus</taxon>
    </lineage>
</organism>
<dbReference type="WBParaSite" id="ES5_v2.g10149.t1">
    <property type="protein sequence ID" value="ES5_v2.g10149.t1"/>
    <property type="gene ID" value="ES5_v2.g10149"/>
</dbReference>
<dbReference type="Proteomes" id="UP000887579">
    <property type="component" value="Unplaced"/>
</dbReference>
<name>A0AC34EZH9_9BILA</name>
<sequence length="205" mass="22700">MEPGELQTSWMAAEDLWDFLEIGDLIEFRRLIGTRIAYTHWALYIDEVGSEHYAVHLSTESSDFGKEDKAEIRSKLTLNGSSAQVRRDPISHISAGCQCRINNSMDFRNKPFPPNIIRERALNRLGTGGYNIFYNNCEHFVKECRYGSRESSQAALITSIGVGLAAGVASASFSVALVGGLCGYGLLRTKNAIERTLPKIAGVFF</sequence>
<reference evidence="2" key="1">
    <citation type="submission" date="2022-11" db="UniProtKB">
        <authorList>
            <consortium name="WormBaseParasite"/>
        </authorList>
    </citation>
    <scope>IDENTIFICATION</scope>
</reference>
<evidence type="ECO:0000313" key="2">
    <source>
        <dbReference type="WBParaSite" id="ES5_v2.g10149.t1"/>
    </source>
</evidence>
<protein>
    <submittedName>
        <fullName evidence="2">LRAT domain-containing protein</fullName>
    </submittedName>
</protein>
<proteinExistence type="predicted"/>